<name>A0A1S2G1D6_ACIBA</name>
<dbReference type="Pfam" id="PF08239">
    <property type="entry name" value="SH3_3"/>
    <property type="match status" value="1"/>
</dbReference>
<evidence type="ECO:0000259" key="1">
    <source>
        <dbReference type="Pfam" id="PF08239"/>
    </source>
</evidence>
<protein>
    <recommendedName>
        <fullName evidence="1">SH3b domain-containing protein</fullName>
    </recommendedName>
</protein>
<gene>
    <name evidence="2" type="ORF">A7M90_12980</name>
</gene>
<organism evidence="2 3">
    <name type="scientific">Acinetobacter baumannii</name>
    <dbReference type="NCBI Taxonomy" id="470"/>
    <lineage>
        <taxon>Bacteria</taxon>
        <taxon>Pseudomonadati</taxon>
        <taxon>Pseudomonadota</taxon>
        <taxon>Gammaproteobacteria</taxon>
        <taxon>Moraxellales</taxon>
        <taxon>Moraxellaceae</taxon>
        <taxon>Acinetobacter</taxon>
        <taxon>Acinetobacter calcoaceticus/baumannii complex</taxon>
    </lineage>
</organism>
<sequence length="284" mass="32829">MIVLILPNLELIEGFKLSSIPLSEIAKFTSNPELQKNIQLANQIIIKVQQNLENFLRSPEVQNSLMAIHSSLQKLQIYLNDPIVKKNIESYLKTIVEISNNNEFKSEYIKRREITNSVEEDTAIFKSMVEERIEAPPVVLENPILNQNIDGKTINPITWTLTFLTLIFNLYIGHLDSFKDLNEAYEYVINGVQAEGVTKTRINLRDAPNFESEKLFVLPRETVLKIYKDSYNGWVKVSVIKDGLEVEGFVNEAYVKKLKNKYDFDNFFSTKTIQIFLDSKEDRN</sequence>
<dbReference type="EMBL" id="LYKI01000004">
    <property type="protein sequence ID" value="OIG74650.1"/>
    <property type="molecule type" value="Genomic_DNA"/>
</dbReference>
<comment type="caution">
    <text evidence="2">The sequence shown here is derived from an EMBL/GenBank/DDBJ whole genome shotgun (WGS) entry which is preliminary data.</text>
</comment>
<dbReference type="InterPro" id="IPR003646">
    <property type="entry name" value="SH3-like_bac-type"/>
</dbReference>
<dbReference type="Gene3D" id="2.30.30.40">
    <property type="entry name" value="SH3 Domains"/>
    <property type="match status" value="1"/>
</dbReference>
<evidence type="ECO:0000313" key="2">
    <source>
        <dbReference type="EMBL" id="OIG74650.1"/>
    </source>
</evidence>
<reference evidence="2 3" key="1">
    <citation type="submission" date="2016-05" db="EMBL/GenBank/DDBJ databases">
        <title>The evolution of Acinetobacter baumannii in vivo.</title>
        <authorList>
            <person name="Hua X."/>
            <person name="Yu Y."/>
        </authorList>
    </citation>
    <scope>NUCLEOTIDE SEQUENCE [LARGE SCALE GENOMIC DNA]</scope>
    <source>
        <strain evidence="2 3">XH647</strain>
    </source>
</reference>
<dbReference type="RefSeq" id="WP_071211545.1">
    <property type="nucleotide sequence ID" value="NZ_CP077835.1"/>
</dbReference>
<feature type="domain" description="SH3b" evidence="1">
    <location>
        <begin position="202"/>
        <end position="256"/>
    </location>
</feature>
<dbReference type="AlphaFoldDB" id="A0A1S2G1D6"/>
<proteinExistence type="predicted"/>
<evidence type="ECO:0000313" key="3">
    <source>
        <dbReference type="Proteomes" id="UP000179937"/>
    </source>
</evidence>
<dbReference type="Proteomes" id="UP000179937">
    <property type="component" value="Unassembled WGS sequence"/>
</dbReference>
<accession>A0A1S2G1D6</accession>